<dbReference type="GO" id="GO:0005697">
    <property type="term" value="C:telomerase holoenzyme complex"/>
    <property type="evidence" value="ECO:0007669"/>
    <property type="project" value="TreeGrafter"/>
</dbReference>
<gene>
    <name evidence="3" type="ORF">A7U60_g8998</name>
</gene>
<dbReference type="PANTHER" id="PTHR15696:SF0">
    <property type="entry name" value="TELOMERASE-BINDING PROTEIN EST1A"/>
    <property type="match status" value="1"/>
</dbReference>
<dbReference type="Pfam" id="PF13638">
    <property type="entry name" value="PIN_4"/>
    <property type="match status" value="1"/>
</dbReference>
<dbReference type="SUPFAM" id="SSF48452">
    <property type="entry name" value="TPR-like"/>
    <property type="match status" value="1"/>
</dbReference>
<name>A0A9Q5N4D8_SANBA</name>
<sequence>MADSVQPLKSRKGKERELAQPDLFDRVIALQRSKAAATRPKEKPDRPTQRPASPSVPSSPTRRPQPPAPQVIVSRSDMQDASDELQRRRRQAAPSPRAHHAKVQPKLFNPDTDPIPMRRTAEPEVISDTASSAYAPRNALASPERNAHHGRLFDYRKDDPVRFHVLRATPVNGNKPTPTPKSSGEYVSASSTSSYAHSITSSSFTLNSTTDGSSTSSALFDEQPREHASSSAFAQQLKKLYRGISNLESRLLREDVKETEEGRVTLKRPNEAMIDPEEAEREKWRKFVADHKLLAESMHELLQLTLGPQVPASLRNIPTKYNIIIRLWTHAFNRPLETLRRASFQSAIALEHLQDFIIFAYTFYGMLLEQQILESFKSGWLEALGDLARYRMAIAAMTAPSTALTSSGEFLPVNQQVLAAQTQPDESIARIDDSPGPSVGVAAARALELEPEKERWRCIARDWYAAGLADMPGTGKLHHHLGLLSRDVETEELRAVYHFCKSMTTLHPFPTSRESVLQIWSVAAQAKRSAPDSSVEDLFVLLHGMLFTGVQLDDFLPTLARFMERLQLEGAEERDWTMMAVVNITALLEYGKPTGVLRSTGGIGSSAANKDMSSAAQAAAASAKVNMLVKKVDEMEVDDAEDVGTSPAMRDQEINVKGNGVLNVSPLLGQAQAVNSEQTEPPLAFKYALQLTFAMFAYTLRNPMRKATRFSRPTLNPYNTVLLTFLATVMKHSAVQRVLERAIPWDELAAFFSTIPRTGFVQVESGVRLTSGCSPLPEDWCLRGMEWGGRRVFERGFWKGGEERHMEIEILDACEDKDGLTDGIIESEDEADREASGTSARWIRIARAAGILAKTIPGFRCDASSRSFAVSGVLEEKVNKWREEDRLEREEEERSRTRRPWTSDDMDVDDNVGFADDLSDDGSESSSDGEESEEVKVLKARRRELLRMLRGATETPKSRSRPRRSRPRRTAQRHALRVFPGYTVLVIDTNILLSSLSMFASLVESSKWTILVPLAVITELDGISANASPLGEAATSAISYISTHIRTHSLSLKVQTSKGNYLQNLNVRSEQIDFVADSWERCMDDLILRSAVWQDDHWVDRSAILDAPDRDTSGAAKVVLISFDRNLRLKARARQICAADERDMAEILKAGS</sequence>
<dbReference type="PANTHER" id="PTHR15696">
    <property type="entry name" value="SMG-7 SUPPRESSOR WITH MORPHOLOGICAL EFFECT ON GENITALIA PROTEIN 7"/>
    <property type="match status" value="1"/>
</dbReference>
<dbReference type="AlphaFoldDB" id="A0A9Q5N4D8"/>
<dbReference type="InterPro" id="IPR018834">
    <property type="entry name" value="DNA/RNA-bd_Est1-type"/>
</dbReference>
<dbReference type="Proteomes" id="UP000757232">
    <property type="component" value="Unassembled WGS sequence"/>
</dbReference>
<organism evidence="3 4">
    <name type="scientific">Sanghuangporus baumii</name>
    <name type="common">Phellinus baumii</name>
    <dbReference type="NCBI Taxonomy" id="108892"/>
    <lineage>
        <taxon>Eukaryota</taxon>
        <taxon>Fungi</taxon>
        <taxon>Dikarya</taxon>
        <taxon>Basidiomycota</taxon>
        <taxon>Agaricomycotina</taxon>
        <taxon>Agaricomycetes</taxon>
        <taxon>Hymenochaetales</taxon>
        <taxon>Hymenochaetaceae</taxon>
        <taxon>Sanghuangporus</taxon>
    </lineage>
</organism>
<protein>
    <recommendedName>
        <fullName evidence="2">PIN domain-containing protein</fullName>
    </recommendedName>
</protein>
<dbReference type="GO" id="GO:0042162">
    <property type="term" value="F:telomeric DNA binding"/>
    <property type="evidence" value="ECO:0007669"/>
    <property type="project" value="TreeGrafter"/>
</dbReference>
<dbReference type="GO" id="GO:0004540">
    <property type="term" value="F:RNA nuclease activity"/>
    <property type="evidence" value="ECO:0007669"/>
    <property type="project" value="UniProtKB-ARBA"/>
</dbReference>
<feature type="region of interest" description="Disordered" evidence="1">
    <location>
        <begin position="949"/>
        <end position="972"/>
    </location>
</feature>
<feature type="compositionally biased region" description="Basic and acidic residues" evidence="1">
    <location>
        <begin position="884"/>
        <end position="895"/>
    </location>
</feature>
<dbReference type="GO" id="GO:0070034">
    <property type="term" value="F:telomerase RNA binding"/>
    <property type="evidence" value="ECO:0007669"/>
    <property type="project" value="TreeGrafter"/>
</dbReference>
<dbReference type="InterPro" id="IPR002716">
    <property type="entry name" value="PIN_dom"/>
</dbReference>
<reference evidence="3" key="1">
    <citation type="submission" date="2016-06" db="EMBL/GenBank/DDBJ databases">
        <title>Draft Genome sequence of the fungus Inonotus baumii.</title>
        <authorList>
            <person name="Zhu H."/>
            <person name="Lin W."/>
        </authorList>
    </citation>
    <scope>NUCLEOTIDE SEQUENCE</scope>
    <source>
        <strain evidence="3">821</strain>
    </source>
</reference>
<feature type="domain" description="PIN" evidence="2">
    <location>
        <begin position="983"/>
        <end position="1129"/>
    </location>
</feature>
<dbReference type="OrthoDB" id="2017974at2759"/>
<keyword evidence="4" id="KW-1185">Reference proteome</keyword>
<feature type="region of interest" description="Disordered" evidence="1">
    <location>
        <begin position="169"/>
        <end position="188"/>
    </location>
</feature>
<feature type="compositionally biased region" description="Low complexity" evidence="1">
    <location>
        <begin position="49"/>
        <end position="62"/>
    </location>
</feature>
<dbReference type="Pfam" id="PF10373">
    <property type="entry name" value="EST1_DNA_bind"/>
    <property type="match status" value="1"/>
</dbReference>
<feature type="region of interest" description="Disordered" evidence="1">
    <location>
        <begin position="1"/>
        <end position="125"/>
    </location>
</feature>
<dbReference type="EMBL" id="LNZH02000216">
    <property type="protein sequence ID" value="OCB84318.1"/>
    <property type="molecule type" value="Genomic_DNA"/>
</dbReference>
<evidence type="ECO:0000259" key="2">
    <source>
        <dbReference type="SMART" id="SM00670"/>
    </source>
</evidence>
<feature type="compositionally biased region" description="Polar residues" evidence="1">
    <location>
        <begin position="204"/>
        <end position="218"/>
    </location>
</feature>
<evidence type="ECO:0000256" key="1">
    <source>
        <dbReference type="SAM" id="MobiDB-lite"/>
    </source>
</evidence>
<feature type="compositionally biased region" description="Basic residues" evidence="1">
    <location>
        <begin position="958"/>
        <end position="972"/>
    </location>
</feature>
<feature type="region of interest" description="Disordered" evidence="1">
    <location>
        <begin position="884"/>
        <end position="937"/>
    </location>
</feature>
<dbReference type="CDD" id="cd09880">
    <property type="entry name" value="PIN_Smg5-6-like"/>
    <property type="match status" value="1"/>
</dbReference>
<feature type="compositionally biased region" description="Basic and acidic residues" evidence="1">
    <location>
        <begin position="14"/>
        <end position="25"/>
    </location>
</feature>
<feature type="region of interest" description="Disordered" evidence="1">
    <location>
        <begin position="203"/>
        <end position="227"/>
    </location>
</feature>
<proteinExistence type="predicted"/>
<feature type="compositionally biased region" description="Acidic residues" evidence="1">
    <location>
        <begin position="917"/>
        <end position="933"/>
    </location>
</feature>
<dbReference type="Gene3D" id="1.25.40.10">
    <property type="entry name" value="Tetratricopeptide repeat domain"/>
    <property type="match status" value="1"/>
</dbReference>
<dbReference type="SMART" id="SM00670">
    <property type="entry name" value="PINc"/>
    <property type="match status" value="1"/>
</dbReference>
<feature type="compositionally biased region" description="Basic and acidic residues" evidence="1">
    <location>
        <begin position="39"/>
        <end position="48"/>
    </location>
</feature>
<dbReference type="Gene3D" id="3.40.50.1010">
    <property type="entry name" value="5'-nuclease"/>
    <property type="match status" value="1"/>
</dbReference>
<dbReference type="InterPro" id="IPR011990">
    <property type="entry name" value="TPR-like_helical_dom_sf"/>
</dbReference>
<accession>A0A9Q5N4D8</accession>
<comment type="caution">
    <text evidence="3">The sequence shown here is derived from an EMBL/GenBank/DDBJ whole genome shotgun (WGS) entry which is preliminary data.</text>
</comment>
<evidence type="ECO:0000313" key="3">
    <source>
        <dbReference type="EMBL" id="OCB84318.1"/>
    </source>
</evidence>
<dbReference type="InterPro" id="IPR045153">
    <property type="entry name" value="Est1/Ebs1-like"/>
</dbReference>
<dbReference type="SUPFAM" id="SSF88723">
    <property type="entry name" value="PIN domain-like"/>
    <property type="match status" value="1"/>
</dbReference>
<evidence type="ECO:0000313" key="4">
    <source>
        <dbReference type="Proteomes" id="UP000757232"/>
    </source>
</evidence>
<dbReference type="GO" id="GO:0000184">
    <property type="term" value="P:nuclear-transcribed mRNA catabolic process, nonsense-mediated decay"/>
    <property type="evidence" value="ECO:0007669"/>
    <property type="project" value="TreeGrafter"/>
</dbReference>
<feature type="compositionally biased region" description="Basic residues" evidence="1">
    <location>
        <begin position="87"/>
        <end position="103"/>
    </location>
</feature>
<dbReference type="InterPro" id="IPR029060">
    <property type="entry name" value="PIN-like_dom_sf"/>
</dbReference>